<comment type="caution">
    <text evidence="8">The sequence shown here is derived from an EMBL/GenBank/DDBJ whole genome shotgun (WGS) entry which is preliminary data.</text>
</comment>
<reference evidence="8 9" key="1">
    <citation type="journal article" date="2014" name="Am. J. Bot.">
        <title>Genome assembly and annotation for red clover (Trifolium pratense; Fabaceae).</title>
        <authorList>
            <person name="Istvanek J."/>
            <person name="Jaros M."/>
            <person name="Krenek A."/>
            <person name="Repkova J."/>
        </authorList>
    </citation>
    <scope>NUCLEOTIDE SEQUENCE [LARGE SCALE GENOMIC DNA]</scope>
    <source>
        <strain evidence="9">cv. Tatra</strain>
        <tissue evidence="8">Young leaves</tissue>
    </source>
</reference>
<feature type="domain" description="Reverse transcriptase RNase H-like" evidence="7">
    <location>
        <begin position="25"/>
        <end position="99"/>
    </location>
</feature>
<name>A0A2K3K3Z0_TRIPR</name>
<evidence type="ECO:0000256" key="6">
    <source>
        <dbReference type="ARBA" id="ARBA00022918"/>
    </source>
</evidence>
<evidence type="ECO:0000256" key="1">
    <source>
        <dbReference type="ARBA" id="ARBA00022679"/>
    </source>
</evidence>
<keyword evidence="1" id="KW-0808">Transferase</keyword>
<evidence type="ECO:0000313" key="8">
    <source>
        <dbReference type="EMBL" id="PNX61004.1"/>
    </source>
</evidence>
<accession>A0A2K3K3Z0</accession>
<evidence type="ECO:0000256" key="4">
    <source>
        <dbReference type="ARBA" id="ARBA00022759"/>
    </source>
</evidence>
<dbReference type="GO" id="GO:0016787">
    <property type="term" value="F:hydrolase activity"/>
    <property type="evidence" value="ECO:0007669"/>
    <property type="project" value="UniProtKB-KW"/>
</dbReference>
<dbReference type="GO" id="GO:0003964">
    <property type="term" value="F:RNA-directed DNA polymerase activity"/>
    <property type="evidence" value="ECO:0007669"/>
    <property type="project" value="UniProtKB-KW"/>
</dbReference>
<keyword evidence="5" id="KW-0378">Hydrolase</keyword>
<evidence type="ECO:0000256" key="2">
    <source>
        <dbReference type="ARBA" id="ARBA00022695"/>
    </source>
</evidence>
<evidence type="ECO:0000313" key="9">
    <source>
        <dbReference type="Proteomes" id="UP000236291"/>
    </source>
</evidence>
<dbReference type="STRING" id="57577.A0A2K3K3Z0"/>
<evidence type="ECO:0000256" key="5">
    <source>
        <dbReference type="ARBA" id="ARBA00022801"/>
    </source>
</evidence>
<keyword evidence="3" id="KW-0540">Nuclease</keyword>
<keyword evidence="4" id="KW-0255">Endonuclease</keyword>
<protein>
    <submittedName>
        <fullName evidence="8">Retrotransposon-related protein</fullName>
    </submittedName>
</protein>
<gene>
    <name evidence="8" type="ORF">L195_g052226</name>
</gene>
<proteinExistence type="predicted"/>
<dbReference type="PANTHER" id="PTHR34072">
    <property type="entry name" value="ENZYMATIC POLYPROTEIN-RELATED"/>
    <property type="match status" value="1"/>
</dbReference>
<dbReference type="Pfam" id="PF17917">
    <property type="entry name" value="RT_RNaseH"/>
    <property type="match status" value="1"/>
</dbReference>
<dbReference type="Proteomes" id="UP000236291">
    <property type="component" value="Unassembled WGS sequence"/>
</dbReference>
<feature type="non-terminal residue" evidence="8">
    <location>
        <position position="1"/>
    </location>
</feature>
<dbReference type="GO" id="GO:0004519">
    <property type="term" value="F:endonuclease activity"/>
    <property type="evidence" value="ECO:0007669"/>
    <property type="project" value="UniProtKB-KW"/>
</dbReference>
<dbReference type="SUPFAM" id="SSF56672">
    <property type="entry name" value="DNA/RNA polymerases"/>
    <property type="match status" value="1"/>
</dbReference>
<evidence type="ECO:0000259" key="7">
    <source>
        <dbReference type="Pfam" id="PF17917"/>
    </source>
</evidence>
<dbReference type="AlphaFoldDB" id="A0A2K3K3Z0"/>
<keyword evidence="6" id="KW-0695">RNA-directed DNA polymerase</keyword>
<evidence type="ECO:0000256" key="3">
    <source>
        <dbReference type="ARBA" id="ARBA00022722"/>
    </source>
</evidence>
<dbReference type="PANTHER" id="PTHR34072:SF52">
    <property type="entry name" value="RIBONUCLEASE H"/>
    <property type="match status" value="1"/>
</dbReference>
<dbReference type="EMBL" id="ASHM01084173">
    <property type="protein sequence ID" value="PNX61004.1"/>
    <property type="molecule type" value="Genomic_DNA"/>
</dbReference>
<dbReference type="CDD" id="cd09274">
    <property type="entry name" value="RNase_HI_RT_Ty3"/>
    <property type="match status" value="1"/>
</dbReference>
<dbReference type="InterPro" id="IPR043502">
    <property type="entry name" value="DNA/RNA_pol_sf"/>
</dbReference>
<dbReference type="InterPro" id="IPR041373">
    <property type="entry name" value="RT_RNaseH"/>
</dbReference>
<sequence>FKAMSLAYEFMYSATAFANSEPFCIVVAYASRQLKIHENTYPTHDQELAAVVFALKIWRHYLYGSSFDVFSDHKSLKYLFIQKELNIRQRRWMEFLKDYEFTLQYHPGKANVVADALSRKRAQLSTIAVKGLELLEKFRDLDLNLDSSTGQVHCGMIAIENELMNELKENSD</sequence>
<organism evidence="8 9">
    <name type="scientific">Trifolium pratense</name>
    <name type="common">Red clover</name>
    <dbReference type="NCBI Taxonomy" id="57577"/>
    <lineage>
        <taxon>Eukaryota</taxon>
        <taxon>Viridiplantae</taxon>
        <taxon>Streptophyta</taxon>
        <taxon>Embryophyta</taxon>
        <taxon>Tracheophyta</taxon>
        <taxon>Spermatophyta</taxon>
        <taxon>Magnoliopsida</taxon>
        <taxon>eudicotyledons</taxon>
        <taxon>Gunneridae</taxon>
        <taxon>Pentapetalae</taxon>
        <taxon>rosids</taxon>
        <taxon>fabids</taxon>
        <taxon>Fabales</taxon>
        <taxon>Fabaceae</taxon>
        <taxon>Papilionoideae</taxon>
        <taxon>50 kb inversion clade</taxon>
        <taxon>NPAAA clade</taxon>
        <taxon>Hologalegina</taxon>
        <taxon>IRL clade</taxon>
        <taxon>Trifolieae</taxon>
        <taxon>Trifolium</taxon>
    </lineage>
</organism>
<reference evidence="8 9" key="2">
    <citation type="journal article" date="2017" name="Front. Plant Sci.">
        <title>Gene Classification and Mining of Molecular Markers Useful in Red Clover (Trifolium pratense) Breeding.</title>
        <authorList>
            <person name="Istvanek J."/>
            <person name="Dluhosova J."/>
            <person name="Dluhos P."/>
            <person name="Patkova L."/>
            <person name="Nedelnik J."/>
            <person name="Repkova J."/>
        </authorList>
    </citation>
    <scope>NUCLEOTIDE SEQUENCE [LARGE SCALE GENOMIC DNA]</scope>
    <source>
        <strain evidence="9">cv. Tatra</strain>
        <tissue evidence="8">Young leaves</tissue>
    </source>
</reference>
<keyword evidence="2" id="KW-0548">Nucleotidyltransferase</keyword>